<comment type="caution">
    <text evidence="2">The sequence shown here is derived from an EMBL/GenBank/DDBJ whole genome shotgun (WGS) entry which is preliminary data.</text>
</comment>
<dbReference type="Proteomes" id="UP000824223">
    <property type="component" value="Unassembled WGS sequence"/>
</dbReference>
<dbReference type="PANTHER" id="PTHR42842:SF3">
    <property type="entry name" value="FAD_NAD(P)-BINDING OXIDOREDUCTASE FAMILY PROTEIN"/>
    <property type="match status" value="1"/>
</dbReference>
<evidence type="ECO:0000313" key="2">
    <source>
        <dbReference type="EMBL" id="HJA06175.1"/>
    </source>
</evidence>
<dbReference type="PANTHER" id="PTHR42842">
    <property type="entry name" value="FAD/NAD(P)-BINDING OXIDOREDUCTASE"/>
    <property type="match status" value="1"/>
</dbReference>
<dbReference type="SUPFAM" id="SSF51905">
    <property type="entry name" value="FAD/NAD(P)-binding domain"/>
    <property type="match status" value="1"/>
</dbReference>
<dbReference type="InterPro" id="IPR028348">
    <property type="entry name" value="FAD-binding_protein"/>
</dbReference>
<organism evidence="2 3">
    <name type="scientific">Candidatus Mediterraneibacter pullicola</name>
    <dbReference type="NCBI Taxonomy" id="2838682"/>
    <lineage>
        <taxon>Bacteria</taxon>
        <taxon>Bacillati</taxon>
        <taxon>Bacillota</taxon>
        <taxon>Clostridia</taxon>
        <taxon>Lachnospirales</taxon>
        <taxon>Lachnospiraceae</taxon>
        <taxon>Mediterraneibacter</taxon>
    </lineage>
</organism>
<dbReference type="EMBL" id="DXAK01000014">
    <property type="protein sequence ID" value="HJA06175.1"/>
    <property type="molecule type" value="Genomic_DNA"/>
</dbReference>
<dbReference type="Gene3D" id="3.50.50.60">
    <property type="entry name" value="FAD/NAD(P)-binding domain"/>
    <property type="match status" value="2"/>
</dbReference>
<dbReference type="InterPro" id="IPR036188">
    <property type="entry name" value="FAD/NAD-bd_sf"/>
</dbReference>
<feature type="domain" description="FAD-dependent protein C-terminal" evidence="1">
    <location>
        <begin position="279"/>
        <end position="472"/>
    </location>
</feature>
<protein>
    <submittedName>
        <fullName evidence="2">FAD-dependent oxidoreductase</fullName>
    </submittedName>
</protein>
<dbReference type="Gene3D" id="3.30.70.2700">
    <property type="match status" value="1"/>
</dbReference>
<evidence type="ECO:0000313" key="3">
    <source>
        <dbReference type="Proteomes" id="UP000824223"/>
    </source>
</evidence>
<accession>A0A9D2H9U8</accession>
<dbReference type="Pfam" id="PF21688">
    <property type="entry name" value="FAD-depend_C"/>
    <property type="match status" value="1"/>
</dbReference>
<proteinExistence type="predicted"/>
<dbReference type="PRINTS" id="PR00419">
    <property type="entry name" value="ADXRDTASE"/>
</dbReference>
<gene>
    <name evidence="2" type="ORF">H9798_03360</name>
</gene>
<dbReference type="InterPro" id="IPR049516">
    <property type="entry name" value="FAD-depend_C"/>
</dbReference>
<dbReference type="Pfam" id="PF13450">
    <property type="entry name" value="NAD_binding_8"/>
    <property type="match status" value="1"/>
</dbReference>
<dbReference type="PIRSF" id="PIRSF038984">
    <property type="entry name" value="FAD_binding_protein"/>
    <property type="match status" value="1"/>
</dbReference>
<reference evidence="2" key="2">
    <citation type="submission" date="2021-04" db="EMBL/GenBank/DDBJ databases">
        <authorList>
            <person name="Gilroy R."/>
        </authorList>
    </citation>
    <scope>NUCLEOTIDE SEQUENCE</scope>
    <source>
        <strain evidence="2">ChiSjej2B20-11307</strain>
    </source>
</reference>
<evidence type="ECO:0000259" key="1">
    <source>
        <dbReference type="Pfam" id="PF21688"/>
    </source>
</evidence>
<name>A0A9D2H9U8_9FIRM</name>
<sequence>MITISQLKLPVSHTPDQLKKKILRMLGIQEKDLIQYTIRKRSLDARRKPELFYVYTVHCTVVNEDRVLCLSKGKAGKTEERPYCPPDEGKNHLTSRPVVIGSGPAGLFCAYLLALKGYRPLLVERGASVHERKKDVDRFWETGVLDTASNVQFGEGGAGTFSDGKLNTLVKDPAGRNRFVLETFVRFGAPDEILWEQKPHIGTDILINVVGNMREEIIRLGGEVCFRSQVTDIFPASQQLEINGKEKISTGAAILAIGHSARDTFKMLFDRGICMEAKSFAVGVRVEHRQEMIDGVMYGRTQRGSLPPAAYKLAEKVKDGRGVYTFCMCPGGYVVNASSEEGYLAVNGMSYHGRAGENANSAVIVTVTPEDYGADHPLAGVEFQRKLERNAWKAGKGKIPVQRFEDFCKGKVSAGAGIVRPNMKGEYCFADVRRIFPDEIAQAVQDGIYAMNRRIKGFAHPDTLLSGVESRTSSPVRIPRDEKFCSSVPWIYPCGEGAGYAGGITSAAMDGLKAAEAIIRRYAP</sequence>
<reference evidence="2" key="1">
    <citation type="journal article" date="2021" name="PeerJ">
        <title>Extensive microbial diversity within the chicken gut microbiome revealed by metagenomics and culture.</title>
        <authorList>
            <person name="Gilroy R."/>
            <person name="Ravi A."/>
            <person name="Getino M."/>
            <person name="Pursley I."/>
            <person name="Horton D.L."/>
            <person name="Alikhan N.F."/>
            <person name="Baker D."/>
            <person name="Gharbi K."/>
            <person name="Hall N."/>
            <person name="Watson M."/>
            <person name="Adriaenssens E.M."/>
            <person name="Foster-Nyarko E."/>
            <person name="Jarju S."/>
            <person name="Secka A."/>
            <person name="Antonio M."/>
            <person name="Oren A."/>
            <person name="Chaudhuri R.R."/>
            <person name="La Ragione R."/>
            <person name="Hildebrand F."/>
            <person name="Pallen M.J."/>
        </authorList>
    </citation>
    <scope>NUCLEOTIDE SEQUENCE</scope>
    <source>
        <strain evidence="2">ChiSjej2B20-11307</strain>
    </source>
</reference>
<dbReference type="AlphaFoldDB" id="A0A9D2H9U8"/>